<accession>A0AAV3PRB4</accession>
<protein>
    <submittedName>
        <fullName evidence="2">Uncharacterized protein</fullName>
    </submittedName>
</protein>
<keyword evidence="3" id="KW-1185">Reference proteome</keyword>
<proteinExistence type="predicted"/>
<organism evidence="2 3">
    <name type="scientific">Lithospermum erythrorhizon</name>
    <name type="common">Purple gromwell</name>
    <name type="synonym">Lithospermum officinale var. erythrorhizon</name>
    <dbReference type="NCBI Taxonomy" id="34254"/>
    <lineage>
        <taxon>Eukaryota</taxon>
        <taxon>Viridiplantae</taxon>
        <taxon>Streptophyta</taxon>
        <taxon>Embryophyta</taxon>
        <taxon>Tracheophyta</taxon>
        <taxon>Spermatophyta</taxon>
        <taxon>Magnoliopsida</taxon>
        <taxon>eudicotyledons</taxon>
        <taxon>Gunneridae</taxon>
        <taxon>Pentapetalae</taxon>
        <taxon>asterids</taxon>
        <taxon>lamiids</taxon>
        <taxon>Boraginales</taxon>
        <taxon>Boraginaceae</taxon>
        <taxon>Boraginoideae</taxon>
        <taxon>Lithospermeae</taxon>
        <taxon>Lithospermum</taxon>
    </lineage>
</organism>
<gene>
    <name evidence="2" type="ORF">LIER_11545</name>
</gene>
<dbReference type="AlphaFoldDB" id="A0AAV3PRB4"/>
<evidence type="ECO:0000313" key="2">
    <source>
        <dbReference type="EMBL" id="GAA0153261.1"/>
    </source>
</evidence>
<feature type="region of interest" description="Disordered" evidence="1">
    <location>
        <begin position="1"/>
        <end position="22"/>
    </location>
</feature>
<reference evidence="2 3" key="1">
    <citation type="submission" date="2024-01" db="EMBL/GenBank/DDBJ databases">
        <title>The complete chloroplast genome sequence of Lithospermum erythrorhizon: insights into the phylogenetic relationship among Boraginaceae species and the maternal lineages of purple gromwells.</title>
        <authorList>
            <person name="Okada T."/>
            <person name="Watanabe K."/>
        </authorList>
    </citation>
    <scope>NUCLEOTIDE SEQUENCE [LARGE SCALE GENOMIC DNA]</scope>
</reference>
<evidence type="ECO:0000256" key="1">
    <source>
        <dbReference type="SAM" id="MobiDB-lite"/>
    </source>
</evidence>
<dbReference type="Proteomes" id="UP001454036">
    <property type="component" value="Unassembled WGS sequence"/>
</dbReference>
<sequence>MADGLILKDTPHSSPNRENSPVHMIDASTLNQVRLYTSVGAKVRVENLAFTPYSDPFAVVVLKQEERHDDIFEEIDNYPSNTFAPTAALSQDLSTGSSNRAVENPVEGVAQSAGEQVKGGGKLSKNFLAGPRPNIILDSMGCGFSSREVLRQAIPVKPSWKAYCEEGALIMEAAVWESANSTSDPTKVKVAAMKGKRLPRFNSQLLIRKPLIPGTAFIPIVSSKRSGSLEPSTAVSKKAKIEALNAITATSSSLPHPPTDIISLDDELTTATQETVEAKKGKPKAPSTVRSSKAIIPLLTKGSHR</sequence>
<dbReference type="EMBL" id="BAABME010002144">
    <property type="protein sequence ID" value="GAA0153261.1"/>
    <property type="molecule type" value="Genomic_DNA"/>
</dbReference>
<evidence type="ECO:0000313" key="3">
    <source>
        <dbReference type="Proteomes" id="UP001454036"/>
    </source>
</evidence>
<name>A0AAV3PRB4_LITER</name>
<feature type="region of interest" description="Disordered" evidence="1">
    <location>
        <begin position="272"/>
        <end position="293"/>
    </location>
</feature>
<comment type="caution">
    <text evidence="2">The sequence shown here is derived from an EMBL/GenBank/DDBJ whole genome shotgun (WGS) entry which is preliminary data.</text>
</comment>